<organism evidence="1 2">
    <name type="scientific">Panagrolaimus sp. ES5</name>
    <dbReference type="NCBI Taxonomy" id="591445"/>
    <lineage>
        <taxon>Eukaryota</taxon>
        <taxon>Metazoa</taxon>
        <taxon>Ecdysozoa</taxon>
        <taxon>Nematoda</taxon>
        <taxon>Chromadorea</taxon>
        <taxon>Rhabditida</taxon>
        <taxon>Tylenchina</taxon>
        <taxon>Panagrolaimomorpha</taxon>
        <taxon>Panagrolaimoidea</taxon>
        <taxon>Panagrolaimidae</taxon>
        <taxon>Panagrolaimus</taxon>
    </lineage>
</organism>
<sequence length="421" mass="48797">MKMCDQDAELFNLEDEQTRRFINALNAFNSIYTEIHRYLCLLICIVGIVTNLIHMAVLLQRSLRRCAVNCVLVAIAMCDVLTMSCYTIYLLRFRFFPSLEGYTYSWMLYLQSHVLITIALHSITLYLGALLAFIRWQALGDIHSKWLLPRSAWMAFFLCTIFVVIICIPTGLLHHIYVYTPMDSTTTINGTIIESTMSRAIELSTTTPAAEFSKPLYYTLDIDRESCTFFKLNLWLNAVILKAVPCVLLLWFTVALMTKLRTTDEKRNYLYSKSFRKHIKKTTVPDRTTYILTVVLTVFLITELPQGLLALLNGVYTNDVHQYIYRNLGELLDLLSLINCSVDFILYCFMSSRYRQTFTHLLVRAESWLRNRNDRRRLDRQIYRRAVLKTSPSLTIPSPSFAQLELPRTPLTDEAVELISS</sequence>
<protein>
    <submittedName>
        <fullName evidence="2">G-protein coupled receptors family 1 profile domain-containing protein</fullName>
    </submittedName>
</protein>
<proteinExistence type="predicted"/>
<name>A0AC34GQG9_9BILA</name>
<evidence type="ECO:0000313" key="1">
    <source>
        <dbReference type="Proteomes" id="UP000887579"/>
    </source>
</evidence>
<evidence type="ECO:0000313" key="2">
    <source>
        <dbReference type="WBParaSite" id="ES5_v2.g6722.t1"/>
    </source>
</evidence>
<dbReference type="WBParaSite" id="ES5_v2.g6722.t1">
    <property type="protein sequence ID" value="ES5_v2.g6722.t1"/>
    <property type="gene ID" value="ES5_v2.g6722"/>
</dbReference>
<reference evidence="2" key="1">
    <citation type="submission" date="2022-11" db="UniProtKB">
        <authorList>
            <consortium name="WormBaseParasite"/>
        </authorList>
    </citation>
    <scope>IDENTIFICATION</scope>
</reference>
<dbReference type="Proteomes" id="UP000887579">
    <property type="component" value="Unplaced"/>
</dbReference>
<accession>A0AC34GQG9</accession>